<name>A0ABT9HJW0_9GAMM</name>
<feature type="transmembrane region" description="Helical" evidence="2">
    <location>
        <begin position="73"/>
        <end position="93"/>
    </location>
</feature>
<dbReference type="InterPro" id="IPR032713">
    <property type="entry name" value="EmrE"/>
</dbReference>
<gene>
    <name evidence="3" type="ORF">Q8P09_13365</name>
</gene>
<dbReference type="PANTHER" id="PTHR22911:SF137">
    <property type="entry name" value="SOLUTE CARRIER FAMILY 35 MEMBER G2-RELATED"/>
    <property type="match status" value="1"/>
</dbReference>
<reference evidence="3 4" key="1">
    <citation type="submission" date="2023-08" db="EMBL/GenBank/DDBJ databases">
        <authorList>
            <person name="Kumar R."/>
        </authorList>
    </citation>
    <scope>NUCLEOTIDE SEQUENCE [LARGE SCALE GENOMIC DNA]</scope>
    <source>
        <strain evidence="3 4">LUR13</strain>
    </source>
</reference>
<dbReference type="RefSeq" id="WP_198327891.1">
    <property type="nucleotide sequence ID" value="NZ_CAJGZG010000002.1"/>
</dbReference>
<feature type="transmembrane region" description="Helical" evidence="2">
    <location>
        <begin position="99"/>
        <end position="120"/>
    </location>
</feature>
<feature type="region of interest" description="Disordered" evidence="1">
    <location>
        <begin position="195"/>
        <end position="223"/>
    </location>
</feature>
<dbReference type="EMBL" id="JAVAJI010000034">
    <property type="protein sequence ID" value="MDP4546064.1"/>
    <property type="molecule type" value="Genomic_DNA"/>
</dbReference>
<feature type="compositionally biased region" description="Basic and acidic residues" evidence="1">
    <location>
        <begin position="206"/>
        <end position="223"/>
    </location>
</feature>
<evidence type="ECO:0000313" key="3">
    <source>
        <dbReference type="EMBL" id="MDP4546064.1"/>
    </source>
</evidence>
<evidence type="ECO:0000256" key="2">
    <source>
        <dbReference type="SAM" id="Phobius"/>
    </source>
</evidence>
<feature type="transmembrane region" description="Helical" evidence="2">
    <location>
        <begin position="32"/>
        <end position="53"/>
    </location>
</feature>
<comment type="caution">
    <text evidence="3">The sequence shown here is derived from an EMBL/GenBank/DDBJ whole genome shotgun (WGS) entry which is preliminary data.</text>
</comment>
<dbReference type="PANTHER" id="PTHR22911">
    <property type="entry name" value="ACYL-MALONYL CONDENSING ENZYME-RELATED"/>
    <property type="match status" value="1"/>
</dbReference>
<keyword evidence="4" id="KW-1185">Reference proteome</keyword>
<feature type="transmembrane region" description="Helical" evidence="2">
    <location>
        <begin position="127"/>
        <end position="144"/>
    </location>
</feature>
<feature type="transmembrane region" description="Helical" evidence="2">
    <location>
        <begin position="284"/>
        <end position="303"/>
    </location>
</feature>
<organism evidence="3 4">
    <name type="scientific">Psychrobacter faecalis</name>
    <dbReference type="NCBI Taxonomy" id="180588"/>
    <lineage>
        <taxon>Bacteria</taxon>
        <taxon>Pseudomonadati</taxon>
        <taxon>Pseudomonadota</taxon>
        <taxon>Gammaproteobacteria</taxon>
        <taxon>Moraxellales</taxon>
        <taxon>Moraxellaceae</taxon>
        <taxon>Psychrobacter</taxon>
    </lineage>
</organism>
<proteinExistence type="predicted"/>
<dbReference type="Pfam" id="PF13536">
    <property type="entry name" value="EmrE"/>
    <property type="match status" value="1"/>
</dbReference>
<evidence type="ECO:0000313" key="4">
    <source>
        <dbReference type="Proteomes" id="UP001228171"/>
    </source>
</evidence>
<evidence type="ECO:0000256" key="1">
    <source>
        <dbReference type="SAM" id="MobiDB-lite"/>
    </source>
</evidence>
<feature type="compositionally biased region" description="Basic residues" evidence="1">
    <location>
        <begin position="195"/>
        <end position="204"/>
    </location>
</feature>
<keyword evidence="2" id="KW-0812">Transmembrane</keyword>
<dbReference type="Proteomes" id="UP001228171">
    <property type="component" value="Unassembled WGS sequence"/>
</dbReference>
<feature type="transmembrane region" description="Helical" evidence="2">
    <location>
        <begin position="371"/>
        <end position="389"/>
    </location>
</feature>
<feature type="transmembrane region" description="Helical" evidence="2">
    <location>
        <begin position="315"/>
        <end position="333"/>
    </location>
</feature>
<feature type="transmembrane region" description="Helical" evidence="2">
    <location>
        <begin position="164"/>
        <end position="186"/>
    </location>
</feature>
<sequence length="392" mass="42538">MVKLILLGLLAGAFFSSTFILNELMSNAGGHWFWSASLRYVFMWLIISAVIILQHGFGRIQALASIFRQHWRFWCLTGSIGFGVFYTGICYAGDHVAGWVVAATFMFTVVTSLLVLLAFGQRFDKKFIIYAFLVFIGVVLVNVSEGLRASALADIDSAPMAEMLLYGALPALIAAFSYPIGNQLVWQVSHNSRKHYPHKDKAKKQQVTEDKKLNSEQSHHEHSNQALVSEAYDLSAAASNAAHSSISLNTSSTISANQTSALQNLIARIPAIETSLLQNAFNKVWLMTLGSFPFWLILGAFIQPEPPATTQLFNTLLVALLAGVAATSIFFYAREQAVTSSEVAGVDSTQASEVIFALIGGILLLDNAIPSVMGLVGIGLIILGLILFAKDG</sequence>
<dbReference type="GeneID" id="84652106"/>
<accession>A0ABT9HJW0</accession>
<protein>
    <submittedName>
        <fullName evidence="3">Multidrug resistance efflux transporter family protein</fullName>
    </submittedName>
</protein>
<keyword evidence="2" id="KW-1133">Transmembrane helix</keyword>
<keyword evidence="2" id="KW-0472">Membrane</keyword>